<keyword evidence="9" id="KW-1185">Reference proteome</keyword>
<organism evidence="8 9">
    <name type="scientific">Burkholderia thailandensis (strain ATCC 700388 / DSM 13276 / CCUG 48851 / CIP 106301 / E264)</name>
    <dbReference type="NCBI Taxonomy" id="271848"/>
    <lineage>
        <taxon>Bacteria</taxon>
        <taxon>Pseudomonadati</taxon>
        <taxon>Pseudomonadota</taxon>
        <taxon>Betaproteobacteria</taxon>
        <taxon>Burkholderiales</taxon>
        <taxon>Burkholderiaceae</taxon>
        <taxon>Burkholderia</taxon>
        <taxon>pseudomallei group</taxon>
    </lineage>
</organism>
<dbReference type="InterPro" id="IPR014755">
    <property type="entry name" value="Cu-Rt/internalin_Ig-like"/>
</dbReference>
<keyword evidence="5" id="KW-0574">Periplasm</keyword>
<dbReference type="InterPro" id="IPR007348">
    <property type="entry name" value="CopC_dom"/>
</dbReference>
<dbReference type="NCBIfam" id="NF033814">
    <property type="entry name" value="copper_CopC"/>
    <property type="match status" value="1"/>
</dbReference>
<dbReference type="PANTHER" id="PTHR34820">
    <property type="entry name" value="INNER MEMBRANE PROTEIN YEBZ"/>
    <property type="match status" value="1"/>
</dbReference>
<feature type="domain" description="CopC" evidence="7">
    <location>
        <begin position="50"/>
        <end position="145"/>
    </location>
</feature>
<dbReference type="Pfam" id="PF04234">
    <property type="entry name" value="CopC"/>
    <property type="match status" value="1"/>
</dbReference>
<dbReference type="GO" id="GO:0005886">
    <property type="term" value="C:plasma membrane"/>
    <property type="evidence" value="ECO:0007669"/>
    <property type="project" value="TreeGrafter"/>
</dbReference>
<keyword evidence="6" id="KW-0186">Copper</keyword>
<dbReference type="Gene3D" id="2.60.40.1220">
    <property type="match status" value="1"/>
</dbReference>
<dbReference type="InterPro" id="IPR014756">
    <property type="entry name" value="Ig_E-set"/>
</dbReference>
<gene>
    <name evidence="8" type="ordered locus">BTH_II1957</name>
</gene>
<dbReference type="PANTHER" id="PTHR34820:SF4">
    <property type="entry name" value="INNER MEMBRANE PROTEIN YEBZ"/>
    <property type="match status" value="1"/>
</dbReference>
<evidence type="ECO:0000256" key="6">
    <source>
        <dbReference type="ARBA" id="ARBA00023008"/>
    </source>
</evidence>
<reference evidence="8 9" key="1">
    <citation type="journal article" date="2005" name="BMC Genomics">
        <title>Bacterial genome adaptation to niches: divergence of the potential virulence genes in three Burkholderia species of different survival strategies.</title>
        <authorList>
            <person name="Kim H.S."/>
            <person name="Schell M.A."/>
            <person name="Yu Y."/>
            <person name="Ulrich R.L."/>
            <person name="Sarria S.H."/>
            <person name="Nierman W.C."/>
            <person name="DeShazer D."/>
        </authorList>
    </citation>
    <scope>NUCLEOTIDE SEQUENCE [LARGE SCALE GENOMIC DNA]</scope>
    <source>
        <strain evidence="9">ATCC 700388 / DSM 13276 / CCUG 48851 / CIP 106301 / E264</strain>
    </source>
</reference>
<evidence type="ECO:0000313" key="8">
    <source>
        <dbReference type="EMBL" id="ABC34016.1"/>
    </source>
</evidence>
<accession>Q2T3U8</accession>
<dbReference type="InterPro" id="IPR032694">
    <property type="entry name" value="CopC/D"/>
</dbReference>
<evidence type="ECO:0000313" key="9">
    <source>
        <dbReference type="Proteomes" id="UP000001930"/>
    </source>
</evidence>
<dbReference type="HOGENOM" id="CLU_087859_4_2_4"/>
<dbReference type="EMBL" id="CP000085">
    <property type="protein sequence ID" value="ABC34016.1"/>
    <property type="molecule type" value="Genomic_DNA"/>
</dbReference>
<evidence type="ECO:0000256" key="5">
    <source>
        <dbReference type="ARBA" id="ARBA00022764"/>
    </source>
</evidence>
<dbReference type="GO" id="GO:0046688">
    <property type="term" value="P:response to copper ion"/>
    <property type="evidence" value="ECO:0007669"/>
    <property type="project" value="InterPro"/>
</dbReference>
<evidence type="ECO:0000256" key="1">
    <source>
        <dbReference type="ARBA" id="ARBA00004418"/>
    </source>
</evidence>
<dbReference type="Proteomes" id="UP000001930">
    <property type="component" value="Chromosome II"/>
</dbReference>
<dbReference type="KEGG" id="bte:BTH_II1957"/>
<keyword evidence="3" id="KW-0479">Metal-binding</keyword>
<keyword evidence="4" id="KW-0732">Signal</keyword>
<evidence type="ECO:0000259" key="7">
    <source>
        <dbReference type="Pfam" id="PF04234"/>
    </source>
</evidence>
<evidence type="ECO:0000256" key="3">
    <source>
        <dbReference type="ARBA" id="ARBA00022723"/>
    </source>
</evidence>
<comment type="subcellular location">
    <subcellularLocation>
        <location evidence="1">Periplasm</location>
    </subcellularLocation>
</comment>
<dbReference type="AlphaFoldDB" id="Q2T3U8"/>
<dbReference type="GO" id="GO:0042597">
    <property type="term" value="C:periplasmic space"/>
    <property type="evidence" value="ECO:0007669"/>
    <property type="project" value="UniProtKB-SubCell"/>
</dbReference>
<sequence length="146" mass="14909">MTAGVAHRIVHDYSGSQTMKRIAHPQLGRLAALAAAATVLASAPVAAFAHGKLESAAPAAGSTVDTAPDALRLTFNESLETAFSTVKIADAGGVPVAAQKAKVDAANPRVLTVAVPKLASGAYTVQWTVMTADAHKTKGSYAFKVK</sequence>
<dbReference type="GO" id="GO:0005507">
    <property type="term" value="F:copper ion binding"/>
    <property type="evidence" value="ECO:0007669"/>
    <property type="project" value="InterPro"/>
</dbReference>
<proteinExistence type="inferred from homology"/>
<dbReference type="SUPFAM" id="SSF81296">
    <property type="entry name" value="E set domains"/>
    <property type="match status" value="1"/>
</dbReference>
<comment type="similarity">
    <text evidence="2">Belongs to the CopC family.</text>
</comment>
<name>Q2T3U8_BURTA</name>
<protein>
    <submittedName>
        <fullName evidence="8">Copper resistance protein, putative</fullName>
    </submittedName>
</protein>
<evidence type="ECO:0000256" key="2">
    <source>
        <dbReference type="ARBA" id="ARBA00010509"/>
    </source>
</evidence>
<dbReference type="InterPro" id="IPR047685">
    <property type="entry name" value="CopC-like"/>
</dbReference>
<dbReference type="GO" id="GO:0006825">
    <property type="term" value="P:copper ion transport"/>
    <property type="evidence" value="ECO:0007669"/>
    <property type="project" value="InterPro"/>
</dbReference>
<evidence type="ECO:0000256" key="4">
    <source>
        <dbReference type="ARBA" id="ARBA00022729"/>
    </source>
</evidence>